<feature type="region of interest" description="Disordered" evidence="8">
    <location>
        <begin position="145"/>
        <end position="174"/>
    </location>
</feature>
<feature type="compositionally biased region" description="Low complexity" evidence="8">
    <location>
        <begin position="82"/>
        <end position="91"/>
    </location>
</feature>
<dbReference type="InterPro" id="IPR051059">
    <property type="entry name" value="VerF-like"/>
</dbReference>
<comment type="subcellular location">
    <subcellularLocation>
        <location evidence="1">Nucleus</location>
    </subcellularLocation>
</comment>
<reference evidence="10" key="1">
    <citation type="journal article" date="2020" name="Stud. Mycol.">
        <title>101 Dothideomycetes genomes: a test case for predicting lifestyles and emergence of pathogens.</title>
        <authorList>
            <person name="Haridas S."/>
            <person name="Albert R."/>
            <person name="Binder M."/>
            <person name="Bloem J."/>
            <person name="Labutti K."/>
            <person name="Salamov A."/>
            <person name="Andreopoulos B."/>
            <person name="Baker S."/>
            <person name="Barry K."/>
            <person name="Bills G."/>
            <person name="Bluhm B."/>
            <person name="Cannon C."/>
            <person name="Castanera R."/>
            <person name="Culley D."/>
            <person name="Daum C."/>
            <person name="Ezra D."/>
            <person name="Gonzalez J."/>
            <person name="Henrissat B."/>
            <person name="Kuo A."/>
            <person name="Liang C."/>
            <person name="Lipzen A."/>
            <person name="Lutzoni F."/>
            <person name="Magnuson J."/>
            <person name="Mondo S."/>
            <person name="Nolan M."/>
            <person name="Ohm R."/>
            <person name="Pangilinan J."/>
            <person name="Park H.-J."/>
            <person name="Ramirez L."/>
            <person name="Alfaro M."/>
            <person name="Sun H."/>
            <person name="Tritt A."/>
            <person name="Yoshinaga Y."/>
            <person name="Zwiers L.-H."/>
            <person name="Turgeon B."/>
            <person name="Goodwin S."/>
            <person name="Spatafora J."/>
            <person name="Crous P."/>
            <person name="Grigoriev I."/>
        </authorList>
    </citation>
    <scope>NUCLEOTIDE SEQUENCE</scope>
    <source>
        <strain evidence="10">HMLAC05119</strain>
    </source>
</reference>
<evidence type="ECO:0000256" key="3">
    <source>
        <dbReference type="ARBA" id="ARBA00022737"/>
    </source>
</evidence>
<evidence type="ECO:0000256" key="7">
    <source>
        <dbReference type="PROSITE-ProRule" id="PRU00042"/>
    </source>
</evidence>
<keyword evidence="6" id="KW-0539">Nucleus</keyword>
<feature type="domain" description="C2H2-type" evidence="9">
    <location>
        <begin position="206"/>
        <end position="236"/>
    </location>
</feature>
<evidence type="ECO:0000256" key="1">
    <source>
        <dbReference type="ARBA" id="ARBA00004123"/>
    </source>
</evidence>
<evidence type="ECO:0000313" key="10">
    <source>
        <dbReference type="EMBL" id="KAF1913243.1"/>
    </source>
</evidence>
<dbReference type="AlphaFoldDB" id="A0A6A5QD22"/>
<dbReference type="GO" id="GO:0000785">
    <property type="term" value="C:chromatin"/>
    <property type="evidence" value="ECO:0007669"/>
    <property type="project" value="TreeGrafter"/>
</dbReference>
<feature type="compositionally biased region" description="Polar residues" evidence="8">
    <location>
        <begin position="305"/>
        <end position="315"/>
    </location>
</feature>
<dbReference type="InterPro" id="IPR013087">
    <property type="entry name" value="Znf_C2H2_type"/>
</dbReference>
<evidence type="ECO:0000256" key="8">
    <source>
        <dbReference type="SAM" id="MobiDB-lite"/>
    </source>
</evidence>
<evidence type="ECO:0000256" key="6">
    <source>
        <dbReference type="ARBA" id="ARBA00023242"/>
    </source>
</evidence>
<feature type="region of interest" description="Disordered" evidence="8">
    <location>
        <begin position="806"/>
        <end position="827"/>
    </location>
</feature>
<dbReference type="GO" id="GO:0005634">
    <property type="term" value="C:nucleus"/>
    <property type="evidence" value="ECO:0007669"/>
    <property type="project" value="UniProtKB-SubCell"/>
</dbReference>
<dbReference type="PROSITE" id="PS50157">
    <property type="entry name" value="ZINC_FINGER_C2H2_2"/>
    <property type="match status" value="2"/>
</dbReference>
<name>A0A6A5QD22_AMPQU</name>
<keyword evidence="2" id="KW-0479">Metal-binding</keyword>
<dbReference type="PANTHER" id="PTHR40626:SF12">
    <property type="entry name" value="RFEC"/>
    <property type="match status" value="1"/>
</dbReference>
<feature type="compositionally biased region" description="Polar residues" evidence="8">
    <location>
        <begin position="48"/>
        <end position="70"/>
    </location>
</feature>
<feature type="region of interest" description="Disordered" evidence="8">
    <location>
        <begin position="1"/>
        <end position="116"/>
    </location>
</feature>
<organism evidence="10 11">
    <name type="scientific">Ampelomyces quisqualis</name>
    <name type="common">Powdery mildew agent</name>
    <dbReference type="NCBI Taxonomy" id="50730"/>
    <lineage>
        <taxon>Eukaryota</taxon>
        <taxon>Fungi</taxon>
        <taxon>Dikarya</taxon>
        <taxon>Ascomycota</taxon>
        <taxon>Pezizomycotina</taxon>
        <taxon>Dothideomycetes</taxon>
        <taxon>Pleosporomycetidae</taxon>
        <taxon>Pleosporales</taxon>
        <taxon>Pleosporineae</taxon>
        <taxon>Phaeosphaeriaceae</taxon>
        <taxon>Ampelomyces</taxon>
    </lineage>
</organism>
<evidence type="ECO:0000256" key="5">
    <source>
        <dbReference type="ARBA" id="ARBA00022833"/>
    </source>
</evidence>
<dbReference type="PANTHER" id="PTHR40626">
    <property type="entry name" value="MIP31509P"/>
    <property type="match status" value="1"/>
</dbReference>
<dbReference type="GO" id="GO:0000981">
    <property type="term" value="F:DNA-binding transcription factor activity, RNA polymerase II-specific"/>
    <property type="evidence" value="ECO:0007669"/>
    <property type="project" value="InterPro"/>
</dbReference>
<dbReference type="SUPFAM" id="SSF57667">
    <property type="entry name" value="beta-beta-alpha zinc fingers"/>
    <property type="match status" value="1"/>
</dbReference>
<keyword evidence="4 7" id="KW-0863">Zinc-finger</keyword>
<dbReference type="OrthoDB" id="9439903at2759"/>
<dbReference type="FunFam" id="3.30.160.60:FF:000100">
    <property type="entry name" value="Zinc finger 45-like"/>
    <property type="match status" value="1"/>
</dbReference>
<feature type="region of interest" description="Disordered" evidence="8">
    <location>
        <begin position="951"/>
        <end position="972"/>
    </location>
</feature>
<evidence type="ECO:0000313" key="11">
    <source>
        <dbReference type="Proteomes" id="UP000800096"/>
    </source>
</evidence>
<dbReference type="InterPro" id="IPR036236">
    <property type="entry name" value="Znf_C2H2_sf"/>
</dbReference>
<keyword evidence="11" id="KW-1185">Reference proteome</keyword>
<dbReference type="PROSITE" id="PS00028">
    <property type="entry name" value="ZINC_FINGER_C2H2_1"/>
    <property type="match status" value="1"/>
</dbReference>
<accession>A0A6A5QD22</accession>
<evidence type="ECO:0000259" key="9">
    <source>
        <dbReference type="PROSITE" id="PS50157"/>
    </source>
</evidence>
<dbReference type="InterPro" id="IPR007219">
    <property type="entry name" value="XnlR_reg_dom"/>
</dbReference>
<feature type="region of interest" description="Disordered" evidence="8">
    <location>
        <begin position="305"/>
        <end position="326"/>
    </location>
</feature>
<evidence type="ECO:0000256" key="4">
    <source>
        <dbReference type="ARBA" id="ARBA00022771"/>
    </source>
</evidence>
<dbReference type="GO" id="GO:0000978">
    <property type="term" value="F:RNA polymerase II cis-regulatory region sequence-specific DNA binding"/>
    <property type="evidence" value="ECO:0007669"/>
    <property type="project" value="InterPro"/>
</dbReference>
<sequence length="972" mass="107044">MDHGDRYRQPGLAQYAQIGQQPYNGAQNQLPTLPPLHGAGFAPMSYGGHSSNPQTPHTPVTSAPNGAASMQQHPPLRPLQPSPSSFMPMSSGYSQAPPLSTAGAPHSNAHQLAPSQGLAMSHASLYPHPPVLANQEPEPLHVVGQQGRRGVLPTHPGRPAPAAGKTPTNATKNAEGKYECPHCNKTYLHLKHLKRHLLRHTGERPYSCHLCKDTFSRSDILKRHFQKCSIRRGNPTGANHLQHAQNHLKNRQPTGPEQNSYLNHMPNTSMSYSDAGYSMGMPQMPPVGPNGFSDSLPSIANHQSMSARTSRSNSLIRPGSGMDNENRRSMSALEFNNQRMNFNDFRPDALSNDYAAQQNQNASAVSGSNNHYNYEHPAANNNALANNGMPVKTEGPDATAYGVQPLPNVDGLSNGQDSSLWRNGTFNGDSHLMTSSTTSDDTPNDTLLGLFPPASGFLNSSSALNSWSFGQTTSNPLQQKTQSLVAFCFPDAASLTPGSSEADSYNMLRGILMGDNIRAFLDDYRHYHSHWPIIHAPTFDPLSADLSLVLSMCCVGAVYSDRLRPEDVRWLMDVVRAAILKSSQIFNSSLSEQQTGNVLFTSSVHVEELQALMLLHSLFLWHGSQKQRQRARNDFGALANLGRRAGLLQSIPRGQPNSSALHQPGPVTGDEVNTWDWSSWIENEKRVRLMAYIFLIDACSTIYFNTKPQFDVYELKIPLPTDDAAWEARSAEECASALGLRGQSAQIGNVCGSRRAKQLSIPEALQVLYGAGHNRFPERATNVFGKFILIHVIHIQIYNTQRQLLRPGSTSGASTPRDGSATPPRAVSEQAQQLLRSTFNALELWKKVWDVDLAIQFPQHERRHGFCRDGVHYYFLAQIFLRSSRPQEWAAPADLRCRQVFHLLKQIRAHVASDSAQKGIDLGSINTISDDFAVADLTLNMRSLFTPIDDHPVSTPTNHARPQYPYTLPLTS</sequence>
<proteinExistence type="predicted"/>
<gene>
    <name evidence="10" type="ORF">BDU57DRAFT_348972</name>
</gene>
<dbReference type="Pfam" id="PF04082">
    <property type="entry name" value="Fungal_trans"/>
    <property type="match status" value="1"/>
</dbReference>
<dbReference type="EMBL" id="ML979139">
    <property type="protein sequence ID" value="KAF1913243.1"/>
    <property type="molecule type" value="Genomic_DNA"/>
</dbReference>
<keyword evidence="3" id="KW-0677">Repeat</keyword>
<dbReference type="GO" id="GO:0006351">
    <property type="term" value="P:DNA-templated transcription"/>
    <property type="evidence" value="ECO:0007669"/>
    <property type="project" value="InterPro"/>
</dbReference>
<dbReference type="Gene3D" id="3.30.160.60">
    <property type="entry name" value="Classic Zinc Finger"/>
    <property type="match status" value="2"/>
</dbReference>
<dbReference type="CDD" id="cd12148">
    <property type="entry name" value="fungal_TF_MHR"/>
    <property type="match status" value="1"/>
</dbReference>
<dbReference type="SMART" id="SM00355">
    <property type="entry name" value="ZnF_C2H2"/>
    <property type="match status" value="2"/>
</dbReference>
<keyword evidence="5" id="KW-0862">Zinc</keyword>
<evidence type="ECO:0000256" key="2">
    <source>
        <dbReference type="ARBA" id="ARBA00022723"/>
    </source>
</evidence>
<dbReference type="GO" id="GO:0008270">
    <property type="term" value="F:zinc ion binding"/>
    <property type="evidence" value="ECO:0007669"/>
    <property type="project" value="UniProtKB-KW"/>
</dbReference>
<feature type="compositionally biased region" description="Polar residues" evidence="8">
    <location>
        <begin position="17"/>
        <end position="31"/>
    </location>
</feature>
<feature type="region of interest" description="Disordered" evidence="8">
    <location>
        <begin position="249"/>
        <end position="268"/>
    </location>
</feature>
<feature type="domain" description="C2H2-type" evidence="9">
    <location>
        <begin position="178"/>
        <end position="205"/>
    </location>
</feature>
<dbReference type="Proteomes" id="UP000800096">
    <property type="component" value="Unassembled WGS sequence"/>
</dbReference>
<protein>
    <submittedName>
        <fullName evidence="10">Fungal-specific transcription factor domain-containing protein</fullName>
    </submittedName>
</protein>